<dbReference type="EMBL" id="LLXL01000479">
    <property type="protein sequence ID" value="PKK71862.1"/>
    <property type="molecule type" value="Genomic_DNA"/>
</dbReference>
<accession>A0A2N1ND91</accession>
<reference evidence="3 4" key="2">
    <citation type="submission" date="2017-10" db="EMBL/GenBank/DDBJ databases">
        <title>Extensive intraspecific genome diversity in a model arbuscular mycorrhizal fungus.</title>
        <authorList>
            <person name="Chen E.C.H."/>
            <person name="Morin E."/>
            <person name="Baudet D."/>
            <person name="Noel J."/>
            <person name="Ndikumana S."/>
            <person name="Charron P."/>
            <person name="St-Onge C."/>
            <person name="Giorgi J."/>
            <person name="Grigoriev I.V."/>
            <person name="Roux C."/>
            <person name="Martin F.M."/>
            <person name="Corradi N."/>
        </authorList>
    </citation>
    <scope>NUCLEOTIDE SEQUENCE [LARGE SCALE GENOMIC DNA]</scope>
    <source>
        <strain evidence="3 4">C2</strain>
    </source>
</reference>
<evidence type="ECO:0000313" key="4">
    <source>
        <dbReference type="Proteomes" id="UP000233469"/>
    </source>
</evidence>
<sequence>MIANDMLVLLTASFEVEIDQLFNNIEKADAKWAAFYRQKWIIASLNKHMSKIDNETWVTSPNNTNTAEAAHALAIVVVKILKIVTAILQGHKLDKERFNSIHVHQKYNMPNRGRDRKLIAHNVLSNKRQANARVKKLNNTNKSVLTKRKQNRASSNEDKCNNNGNDKENNVTKSLSKSDELEYQERTLALKERELDFLREREAKVRIMELSNIEKERELS</sequence>
<feature type="coiled-coil region" evidence="1">
    <location>
        <begin position="120"/>
        <end position="147"/>
    </location>
</feature>
<reference evidence="3 4" key="1">
    <citation type="submission" date="2016-04" db="EMBL/GenBank/DDBJ databases">
        <title>Genome analyses suggest a sexual origin of heterokaryosis in a supposedly ancient asexual fungus.</title>
        <authorList>
            <person name="Ropars J."/>
            <person name="Sedzielewska K."/>
            <person name="Noel J."/>
            <person name="Charron P."/>
            <person name="Farinelli L."/>
            <person name="Marton T."/>
            <person name="Kruger M."/>
            <person name="Pelin A."/>
            <person name="Brachmann A."/>
            <person name="Corradi N."/>
        </authorList>
    </citation>
    <scope>NUCLEOTIDE SEQUENCE [LARGE SCALE GENOMIC DNA]</scope>
    <source>
        <strain evidence="3 4">C2</strain>
    </source>
</reference>
<organism evidence="3 4">
    <name type="scientific">Rhizophagus irregularis</name>
    <dbReference type="NCBI Taxonomy" id="588596"/>
    <lineage>
        <taxon>Eukaryota</taxon>
        <taxon>Fungi</taxon>
        <taxon>Fungi incertae sedis</taxon>
        <taxon>Mucoromycota</taxon>
        <taxon>Glomeromycotina</taxon>
        <taxon>Glomeromycetes</taxon>
        <taxon>Glomerales</taxon>
        <taxon>Glomeraceae</taxon>
        <taxon>Rhizophagus</taxon>
    </lineage>
</organism>
<proteinExistence type="predicted"/>
<gene>
    <name evidence="3" type="ORF">RhiirC2_777885</name>
</gene>
<evidence type="ECO:0000313" key="3">
    <source>
        <dbReference type="EMBL" id="PKK71862.1"/>
    </source>
</evidence>
<dbReference type="Proteomes" id="UP000233469">
    <property type="component" value="Unassembled WGS sequence"/>
</dbReference>
<feature type="region of interest" description="Disordered" evidence="2">
    <location>
        <begin position="147"/>
        <end position="180"/>
    </location>
</feature>
<name>A0A2N1ND91_9GLOM</name>
<feature type="compositionally biased region" description="Basic and acidic residues" evidence="2">
    <location>
        <begin position="155"/>
        <end position="180"/>
    </location>
</feature>
<evidence type="ECO:0000256" key="1">
    <source>
        <dbReference type="SAM" id="Coils"/>
    </source>
</evidence>
<protein>
    <submittedName>
        <fullName evidence="3">Uncharacterized protein</fullName>
    </submittedName>
</protein>
<evidence type="ECO:0000256" key="2">
    <source>
        <dbReference type="SAM" id="MobiDB-lite"/>
    </source>
</evidence>
<dbReference type="AlphaFoldDB" id="A0A2N1ND91"/>
<comment type="caution">
    <text evidence="3">The sequence shown here is derived from an EMBL/GenBank/DDBJ whole genome shotgun (WGS) entry which is preliminary data.</text>
</comment>
<dbReference type="VEuPathDB" id="FungiDB:RhiirA1_474431"/>
<dbReference type="VEuPathDB" id="FungiDB:FUN_016750"/>
<keyword evidence="1" id="KW-0175">Coiled coil</keyword>